<dbReference type="Proteomes" id="UP000677228">
    <property type="component" value="Unassembled WGS sequence"/>
</dbReference>
<evidence type="ECO:0000313" key="4">
    <source>
        <dbReference type="EMBL" id="CAF4470176.1"/>
    </source>
</evidence>
<feature type="compositionally biased region" description="Basic and acidic residues" evidence="1">
    <location>
        <begin position="89"/>
        <end position="99"/>
    </location>
</feature>
<comment type="caution">
    <text evidence="4">The sequence shown here is derived from an EMBL/GenBank/DDBJ whole genome shotgun (WGS) entry which is preliminary data.</text>
</comment>
<dbReference type="AlphaFoldDB" id="A0A8S2WZQ3"/>
<dbReference type="Proteomes" id="UP000681722">
    <property type="component" value="Unassembled WGS sequence"/>
</dbReference>
<accession>A0A8S2WZQ3</accession>
<proteinExistence type="predicted"/>
<dbReference type="OrthoDB" id="1607513at2759"/>
<feature type="non-terminal residue" evidence="4">
    <location>
        <position position="1"/>
    </location>
</feature>
<evidence type="ECO:0000313" key="2">
    <source>
        <dbReference type="EMBL" id="CAF1203977.1"/>
    </source>
</evidence>
<organism evidence="4 5">
    <name type="scientific">Didymodactylos carnosus</name>
    <dbReference type="NCBI Taxonomy" id="1234261"/>
    <lineage>
        <taxon>Eukaryota</taxon>
        <taxon>Metazoa</taxon>
        <taxon>Spiralia</taxon>
        <taxon>Gnathifera</taxon>
        <taxon>Rotifera</taxon>
        <taxon>Eurotatoria</taxon>
        <taxon>Bdelloidea</taxon>
        <taxon>Philodinida</taxon>
        <taxon>Philodinidae</taxon>
        <taxon>Didymodactylos</taxon>
    </lineage>
</organism>
<sequence length="129" mass="14857">MSGRNYPTIGLAYFSLHHIKIFLESTDGYNETIKRLKQLLLSKMSLCFEDDVEQHNALKLHTYFDPNGFNVFSIKEKVAVEKQIKQIYQNDKHSHDDRSNSTSSPTAIATNDLCQKRSKPSVMDEFLQS</sequence>
<evidence type="ECO:0000313" key="5">
    <source>
        <dbReference type="Proteomes" id="UP000681722"/>
    </source>
</evidence>
<evidence type="ECO:0000313" key="3">
    <source>
        <dbReference type="EMBL" id="CAF4013628.1"/>
    </source>
</evidence>
<evidence type="ECO:0000256" key="1">
    <source>
        <dbReference type="SAM" id="MobiDB-lite"/>
    </source>
</evidence>
<feature type="region of interest" description="Disordered" evidence="1">
    <location>
        <begin position="89"/>
        <end position="114"/>
    </location>
</feature>
<reference evidence="4" key="1">
    <citation type="submission" date="2021-02" db="EMBL/GenBank/DDBJ databases">
        <authorList>
            <person name="Nowell W R."/>
        </authorList>
    </citation>
    <scope>NUCLEOTIDE SEQUENCE</scope>
</reference>
<protein>
    <submittedName>
        <fullName evidence="4">Uncharacterized protein</fullName>
    </submittedName>
</protein>
<dbReference type="EMBL" id="CAJNOK010014400">
    <property type="protein sequence ID" value="CAF1203977.1"/>
    <property type="molecule type" value="Genomic_DNA"/>
</dbReference>
<dbReference type="EMBL" id="CAJOBC010100924">
    <property type="protein sequence ID" value="CAF4470176.1"/>
    <property type="molecule type" value="Genomic_DNA"/>
</dbReference>
<dbReference type="Proteomes" id="UP000682733">
    <property type="component" value="Unassembled WGS sequence"/>
</dbReference>
<name>A0A8S2WZQ3_9BILA</name>
<feature type="compositionally biased region" description="Polar residues" evidence="1">
    <location>
        <begin position="100"/>
        <end position="113"/>
    </location>
</feature>
<gene>
    <name evidence="2" type="ORF">OVA965_LOCUS24123</name>
    <name evidence="4" type="ORF">SRO942_LOCUS43233</name>
    <name evidence="3" type="ORF">TMI583_LOCUS24844</name>
</gene>
<dbReference type="EMBL" id="CAJOBA010035934">
    <property type="protein sequence ID" value="CAF4013628.1"/>
    <property type="molecule type" value="Genomic_DNA"/>
</dbReference>